<accession>A0A1T5G086</accession>
<evidence type="ECO:0000313" key="3">
    <source>
        <dbReference type="Proteomes" id="UP000190150"/>
    </source>
</evidence>
<proteinExistence type="predicted"/>
<dbReference type="RefSeq" id="WP_079645311.1">
    <property type="nucleotide sequence ID" value="NZ_FUZF01000020.1"/>
</dbReference>
<feature type="signal peptide" evidence="1">
    <location>
        <begin position="1"/>
        <end position="19"/>
    </location>
</feature>
<dbReference type="NCBIfam" id="TIGR01200">
    <property type="entry name" value="GLPGLI"/>
    <property type="match status" value="1"/>
</dbReference>
<keyword evidence="1" id="KW-0732">Signal</keyword>
<keyword evidence="3" id="KW-1185">Reference proteome</keyword>
<evidence type="ECO:0000313" key="2">
    <source>
        <dbReference type="EMBL" id="SKC01905.1"/>
    </source>
</evidence>
<gene>
    <name evidence="2" type="ORF">SAMN05660841_03665</name>
</gene>
<reference evidence="3" key="1">
    <citation type="submission" date="2017-02" db="EMBL/GenBank/DDBJ databases">
        <authorList>
            <person name="Varghese N."/>
            <person name="Submissions S."/>
        </authorList>
    </citation>
    <scope>NUCLEOTIDE SEQUENCE [LARGE SCALE GENOMIC DNA]</scope>
    <source>
        <strain evidence="3">DSM 24091</strain>
    </source>
</reference>
<feature type="chain" id="PRO_5012052475" evidence="1">
    <location>
        <begin position="20"/>
        <end position="282"/>
    </location>
</feature>
<dbReference type="OrthoDB" id="1440774at2"/>
<dbReference type="EMBL" id="FUZF01000020">
    <property type="protein sequence ID" value="SKC01905.1"/>
    <property type="molecule type" value="Genomic_DNA"/>
</dbReference>
<name>A0A1T5G086_9SPHI</name>
<protein>
    <submittedName>
        <fullName evidence="2">GLPGLI family protein</fullName>
    </submittedName>
</protein>
<organism evidence="2 3">
    <name type="scientific">Sphingobacterium nematocida</name>
    <dbReference type="NCBI Taxonomy" id="1513896"/>
    <lineage>
        <taxon>Bacteria</taxon>
        <taxon>Pseudomonadati</taxon>
        <taxon>Bacteroidota</taxon>
        <taxon>Sphingobacteriia</taxon>
        <taxon>Sphingobacteriales</taxon>
        <taxon>Sphingobacteriaceae</taxon>
        <taxon>Sphingobacterium</taxon>
    </lineage>
</organism>
<dbReference type="STRING" id="1513896.SAMN05660841_03665"/>
<sequence length="282" mass="32429">MRGFILSLLFSLLSSVLLGQEMAIAVVHYSFKHVNDTNFRDRPLKDEVVTYLSPQSSYYTTYSDERIKNDIRAQKQAKDYKGHLSVGFSGTPIKNFYLIRSGQKDMVELCAIASSFDIYKKESVYDVPDWKIEDEVKEIGGYNCQKAVTRFKGRNYVAWFTPEIPLPFGPWKLHGLPGLILSAEDDLQEVSFSYLGFDKLDEARRKKVEIPYYTIEATEKEIDRLKTVFVENPNQYYGLLNSSGRMAISNAFYGIDYTKNTIDIDVADEYKPSFKTNNPLEK</sequence>
<evidence type="ECO:0000256" key="1">
    <source>
        <dbReference type="SAM" id="SignalP"/>
    </source>
</evidence>
<dbReference type="Pfam" id="PF09697">
    <property type="entry name" value="Porph_ging"/>
    <property type="match status" value="1"/>
</dbReference>
<dbReference type="Proteomes" id="UP000190150">
    <property type="component" value="Unassembled WGS sequence"/>
</dbReference>
<dbReference type="InterPro" id="IPR005901">
    <property type="entry name" value="GLPGLI"/>
</dbReference>
<dbReference type="AlphaFoldDB" id="A0A1T5G086"/>